<keyword evidence="2" id="KW-1185">Reference proteome</keyword>
<protein>
    <submittedName>
        <fullName evidence="1">Uncharacterized protein</fullName>
    </submittedName>
</protein>
<evidence type="ECO:0000313" key="2">
    <source>
        <dbReference type="Proteomes" id="UP000799754"/>
    </source>
</evidence>
<proteinExistence type="predicted"/>
<name>A0ACB6SJA7_9PLEO</name>
<reference evidence="1" key="1">
    <citation type="journal article" date="2020" name="Stud. Mycol.">
        <title>101 Dothideomycetes genomes: a test case for predicting lifestyles and emergence of pathogens.</title>
        <authorList>
            <person name="Haridas S."/>
            <person name="Albert R."/>
            <person name="Binder M."/>
            <person name="Bloem J."/>
            <person name="Labutti K."/>
            <person name="Salamov A."/>
            <person name="Andreopoulos B."/>
            <person name="Baker S."/>
            <person name="Barry K."/>
            <person name="Bills G."/>
            <person name="Bluhm B."/>
            <person name="Cannon C."/>
            <person name="Castanera R."/>
            <person name="Culley D."/>
            <person name="Daum C."/>
            <person name="Ezra D."/>
            <person name="Gonzalez J."/>
            <person name="Henrissat B."/>
            <person name="Kuo A."/>
            <person name="Liang C."/>
            <person name="Lipzen A."/>
            <person name="Lutzoni F."/>
            <person name="Magnuson J."/>
            <person name="Mondo S."/>
            <person name="Nolan M."/>
            <person name="Ohm R."/>
            <person name="Pangilinan J."/>
            <person name="Park H.-J."/>
            <person name="Ramirez L."/>
            <person name="Alfaro M."/>
            <person name="Sun H."/>
            <person name="Tritt A."/>
            <person name="Yoshinaga Y."/>
            <person name="Zwiers L.-H."/>
            <person name="Turgeon B."/>
            <person name="Goodwin S."/>
            <person name="Spatafora J."/>
            <person name="Crous P."/>
            <person name="Grigoriev I."/>
        </authorList>
    </citation>
    <scope>NUCLEOTIDE SEQUENCE</scope>
    <source>
        <strain evidence="1">CBS 525.71</strain>
    </source>
</reference>
<dbReference type="Proteomes" id="UP000799754">
    <property type="component" value="Unassembled WGS sequence"/>
</dbReference>
<comment type="caution">
    <text evidence="1">The sequence shown here is derived from an EMBL/GenBank/DDBJ whole genome shotgun (WGS) entry which is preliminary data.</text>
</comment>
<accession>A0ACB6SJA7</accession>
<gene>
    <name evidence="1" type="ORF">BU25DRAFT_464622</name>
</gene>
<organism evidence="1 2">
    <name type="scientific">Macroventuria anomochaeta</name>
    <dbReference type="NCBI Taxonomy" id="301207"/>
    <lineage>
        <taxon>Eukaryota</taxon>
        <taxon>Fungi</taxon>
        <taxon>Dikarya</taxon>
        <taxon>Ascomycota</taxon>
        <taxon>Pezizomycotina</taxon>
        <taxon>Dothideomycetes</taxon>
        <taxon>Pleosporomycetidae</taxon>
        <taxon>Pleosporales</taxon>
        <taxon>Pleosporineae</taxon>
        <taxon>Didymellaceae</taxon>
        <taxon>Macroventuria</taxon>
    </lineage>
</organism>
<dbReference type="EMBL" id="MU006701">
    <property type="protein sequence ID" value="KAF2633494.1"/>
    <property type="molecule type" value="Genomic_DNA"/>
</dbReference>
<sequence length="293" mass="31735">MSASTSRERLRPILTPMEAIHIFDIASDSWYNQTASGDISQPRRGFCAGVAWAADYSSYNMSETLQRGRANWYPDPQIQTFPNGKAWATCNVVNNRTQILITGGYSTNKSRVSCDDSIKGGQYGVNLGQRMFEKGTKDAWQDLRSNYSEYRVPNNIAAVVGGGTAGGAIRTSLAAGWDHSSLSALFTTTYSVAVRMPTRSVPTTPTPTPSSSNLTPAKSASDDPSPGAIAGIIVGVFAGAVILGVVIAFLLKNKRAELEAENQATTPELEDQDEILAKRKWFLKGRWRSEAEA</sequence>
<evidence type="ECO:0000313" key="1">
    <source>
        <dbReference type="EMBL" id="KAF2633494.1"/>
    </source>
</evidence>